<dbReference type="Gene3D" id="3.55.50.30">
    <property type="match status" value="1"/>
</dbReference>
<name>A0A1H7W9B6_OLID1</name>
<reference evidence="5" key="1">
    <citation type="submission" date="2016-10" db="EMBL/GenBank/DDBJ databases">
        <authorList>
            <person name="Varghese N."/>
            <person name="Submissions S."/>
        </authorList>
    </citation>
    <scope>NUCLEOTIDE SEQUENCE [LARGE SCALE GENOMIC DNA]</scope>
    <source>
        <strain evidence="5">DSM 18733</strain>
    </source>
</reference>
<dbReference type="EMBL" id="FOAF01000008">
    <property type="protein sequence ID" value="SEM18182.1"/>
    <property type="molecule type" value="Genomic_DNA"/>
</dbReference>
<evidence type="ECO:0000313" key="5">
    <source>
        <dbReference type="Proteomes" id="UP000199421"/>
    </source>
</evidence>
<dbReference type="STRING" id="407022.SAMN05661044_04479"/>
<dbReference type="PIRSF" id="PIRSF018266">
    <property type="entry name" value="FecR"/>
    <property type="match status" value="1"/>
</dbReference>
<dbReference type="GO" id="GO:0016989">
    <property type="term" value="F:sigma factor antagonist activity"/>
    <property type="evidence" value="ECO:0007669"/>
    <property type="project" value="TreeGrafter"/>
</dbReference>
<feature type="domain" description="Protein FecR C-terminal" evidence="3">
    <location>
        <begin position="312"/>
        <end position="378"/>
    </location>
</feature>
<dbReference type="Pfam" id="PF04773">
    <property type="entry name" value="FecR"/>
    <property type="match status" value="1"/>
</dbReference>
<sequence>MNASELLKKYREGKCTADELALLETWYLEEDMAKKEQLGVKEREKDIATIQRHLNAHISMHKSKKIKWWYSAAAIFLVVSGSYWLITNKKTSPSVAKHTIKQTAITTNKAYLTLANGKKIALTDEEEGLLTTQGGVKISKTANGQLIYENDSSMDTSNKTLINSPNYNIISTPKGAQFAVKLPDGTQVWLNAASNLRYPIHFSGDERRVELTGEAYFDVAKYPSMPFKVITERQDGSQFLVEVIGTQFNINAYDEEELIKTTLVTGRVQTSISDQKNKISLSPGQQLLLKNKKMDVITVNTTDEIAWKEGNFVFKDTDIQEVMRQLARWYDLVISYKGSSHKETFTGYISRDIPLKDVLAMLERGGGLTFKVTGNRVEVTILK</sequence>
<dbReference type="PANTHER" id="PTHR30273">
    <property type="entry name" value="PERIPLASMIC SIGNAL SENSOR AND SIGMA FACTOR ACTIVATOR FECR-RELATED"/>
    <property type="match status" value="1"/>
</dbReference>
<proteinExistence type="predicted"/>
<organism evidence="4 5">
    <name type="scientific">Olivibacter domesticus</name>
    <name type="common">Pseudosphingobacterium domesticum</name>
    <dbReference type="NCBI Taxonomy" id="407022"/>
    <lineage>
        <taxon>Bacteria</taxon>
        <taxon>Pseudomonadati</taxon>
        <taxon>Bacteroidota</taxon>
        <taxon>Sphingobacteriia</taxon>
        <taxon>Sphingobacteriales</taxon>
        <taxon>Sphingobacteriaceae</taxon>
        <taxon>Olivibacter</taxon>
    </lineage>
</organism>
<dbReference type="RefSeq" id="WP_093329190.1">
    <property type="nucleotide sequence ID" value="NZ_FOAF01000008.1"/>
</dbReference>
<evidence type="ECO:0000259" key="2">
    <source>
        <dbReference type="Pfam" id="PF04773"/>
    </source>
</evidence>
<evidence type="ECO:0000256" key="1">
    <source>
        <dbReference type="SAM" id="Phobius"/>
    </source>
</evidence>
<feature type="domain" description="FecR protein" evidence="2">
    <location>
        <begin position="170"/>
        <end position="269"/>
    </location>
</feature>
<evidence type="ECO:0000313" key="4">
    <source>
        <dbReference type="EMBL" id="SEM18182.1"/>
    </source>
</evidence>
<dbReference type="Proteomes" id="UP000199421">
    <property type="component" value="Unassembled WGS sequence"/>
</dbReference>
<gene>
    <name evidence="4" type="ORF">SAMN05661044_04479</name>
</gene>
<protein>
    <submittedName>
        <fullName evidence="4">FecR family protein</fullName>
    </submittedName>
</protein>
<dbReference type="OrthoDB" id="1099963at2"/>
<keyword evidence="1" id="KW-0812">Transmembrane</keyword>
<dbReference type="Pfam" id="PF16344">
    <property type="entry name" value="FecR_C"/>
    <property type="match status" value="1"/>
</dbReference>
<dbReference type="Gene3D" id="2.60.120.1440">
    <property type="match status" value="1"/>
</dbReference>
<evidence type="ECO:0000259" key="3">
    <source>
        <dbReference type="Pfam" id="PF16344"/>
    </source>
</evidence>
<feature type="transmembrane region" description="Helical" evidence="1">
    <location>
        <begin position="68"/>
        <end position="86"/>
    </location>
</feature>
<keyword evidence="1" id="KW-0472">Membrane</keyword>
<keyword evidence="5" id="KW-1185">Reference proteome</keyword>
<dbReference type="InterPro" id="IPR006860">
    <property type="entry name" value="FecR"/>
</dbReference>
<dbReference type="InterPro" id="IPR032508">
    <property type="entry name" value="FecR_C"/>
</dbReference>
<dbReference type="InterPro" id="IPR012373">
    <property type="entry name" value="Ferrdict_sens_TM"/>
</dbReference>
<dbReference type="PANTHER" id="PTHR30273:SF2">
    <property type="entry name" value="PROTEIN FECR"/>
    <property type="match status" value="1"/>
</dbReference>
<accession>A0A1H7W9B6</accession>
<keyword evidence="1" id="KW-1133">Transmembrane helix</keyword>
<dbReference type="AlphaFoldDB" id="A0A1H7W9B6"/>